<organism evidence="3 4">
    <name type="scientific">Albidovulum sediminicola</name>
    <dbReference type="NCBI Taxonomy" id="2984331"/>
    <lineage>
        <taxon>Bacteria</taxon>
        <taxon>Pseudomonadati</taxon>
        <taxon>Pseudomonadota</taxon>
        <taxon>Alphaproteobacteria</taxon>
        <taxon>Rhodobacterales</taxon>
        <taxon>Paracoccaceae</taxon>
        <taxon>Albidovulum</taxon>
    </lineage>
</organism>
<dbReference type="InterPro" id="IPR011992">
    <property type="entry name" value="EF-hand-dom_pair"/>
</dbReference>
<comment type="caution">
    <text evidence="3">The sequence shown here is derived from an EMBL/GenBank/DDBJ whole genome shotgun (WGS) entry which is preliminary data.</text>
</comment>
<sequence length="75" mass="7730">MKLSRLALSGVFALAAVAAHAQVSDTDGNGTFSFEELTAAYPDIDDALFSQIDVDGSGEVDADELQAAIENGLIA</sequence>
<dbReference type="Pfam" id="PF13202">
    <property type="entry name" value="EF-hand_5"/>
    <property type="match status" value="1"/>
</dbReference>
<proteinExistence type="predicted"/>
<dbReference type="PROSITE" id="PS00018">
    <property type="entry name" value="EF_HAND_1"/>
    <property type="match status" value="1"/>
</dbReference>
<dbReference type="PROSITE" id="PS50222">
    <property type="entry name" value="EF_HAND_2"/>
    <property type="match status" value="1"/>
</dbReference>
<dbReference type="InterPro" id="IPR018247">
    <property type="entry name" value="EF_Hand_1_Ca_BS"/>
</dbReference>
<dbReference type="RefSeq" id="WP_263721203.1">
    <property type="nucleotide sequence ID" value="NZ_JAOWLA010000006.1"/>
</dbReference>
<gene>
    <name evidence="3" type="ORF">OE647_08060</name>
</gene>
<feature type="domain" description="EF-hand" evidence="2">
    <location>
        <begin position="40"/>
        <end position="75"/>
    </location>
</feature>
<dbReference type="EMBL" id="JAOWLA010000006">
    <property type="protein sequence ID" value="MCV2864690.1"/>
    <property type="molecule type" value="Genomic_DNA"/>
</dbReference>
<protein>
    <submittedName>
        <fullName evidence="3">EF-hand domain-containing protein</fullName>
    </submittedName>
</protein>
<accession>A0ABT2Z0M6</accession>
<evidence type="ECO:0000313" key="3">
    <source>
        <dbReference type="EMBL" id="MCV2864690.1"/>
    </source>
</evidence>
<evidence type="ECO:0000259" key="2">
    <source>
        <dbReference type="PROSITE" id="PS50222"/>
    </source>
</evidence>
<feature type="signal peptide" evidence="1">
    <location>
        <begin position="1"/>
        <end position="21"/>
    </location>
</feature>
<dbReference type="InterPro" id="IPR002048">
    <property type="entry name" value="EF_hand_dom"/>
</dbReference>
<name>A0ABT2Z0M6_9RHOB</name>
<dbReference type="SUPFAM" id="SSF47473">
    <property type="entry name" value="EF-hand"/>
    <property type="match status" value="1"/>
</dbReference>
<dbReference type="Proteomes" id="UP001652503">
    <property type="component" value="Unassembled WGS sequence"/>
</dbReference>
<dbReference type="Gene3D" id="1.10.238.10">
    <property type="entry name" value="EF-hand"/>
    <property type="match status" value="1"/>
</dbReference>
<evidence type="ECO:0000313" key="4">
    <source>
        <dbReference type="Proteomes" id="UP001652503"/>
    </source>
</evidence>
<keyword evidence="4" id="KW-1185">Reference proteome</keyword>
<reference evidence="3 4" key="1">
    <citation type="submission" date="2022-10" db="EMBL/GenBank/DDBJ databases">
        <title>Defluviimonas sp. nov., isolated from ocean surface water.</title>
        <authorList>
            <person name="He W."/>
            <person name="Wang L."/>
            <person name="Zhang D.-F."/>
        </authorList>
    </citation>
    <scope>NUCLEOTIDE SEQUENCE [LARGE SCALE GENOMIC DNA]</scope>
    <source>
        <strain evidence="3 4">WL0075</strain>
    </source>
</reference>
<feature type="chain" id="PRO_5046940182" evidence="1">
    <location>
        <begin position="22"/>
        <end position="75"/>
    </location>
</feature>
<keyword evidence="1" id="KW-0732">Signal</keyword>
<evidence type="ECO:0000256" key="1">
    <source>
        <dbReference type="SAM" id="SignalP"/>
    </source>
</evidence>